<dbReference type="Proteomes" id="UP000315003">
    <property type="component" value="Chromosome"/>
</dbReference>
<dbReference type="Gene3D" id="2.130.10.10">
    <property type="entry name" value="YVTN repeat-like/Quinoprotein amine dehydrogenase"/>
    <property type="match status" value="1"/>
</dbReference>
<accession>A0A517SZZ2</accession>
<dbReference type="OrthoDB" id="244732at2"/>
<feature type="domain" description="Pyrrolo-quinoline quinone repeat" evidence="2">
    <location>
        <begin position="119"/>
        <end position="359"/>
    </location>
</feature>
<dbReference type="Pfam" id="PF13360">
    <property type="entry name" value="PQQ_2"/>
    <property type="match status" value="1"/>
</dbReference>
<feature type="signal peptide" evidence="1">
    <location>
        <begin position="1"/>
        <end position="17"/>
    </location>
</feature>
<gene>
    <name evidence="3" type="ORF">SV7mr_42550</name>
</gene>
<evidence type="ECO:0000313" key="3">
    <source>
        <dbReference type="EMBL" id="QDT61716.1"/>
    </source>
</evidence>
<dbReference type="AlphaFoldDB" id="A0A517SZZ2"/>
<sequence length="441" mass="47122" precursor="true">MRCQVGFRSLVTACCCAAVLVVSQGCGRQIPVDEIDATSSGVTLTSTGSDNALHWPQWRGPEGDGHVTDQQLPTNWSESENVLWTSDVPGRGHSSPIIVGNTVLLASAIEAESKQIALGYDLQTGQKLWQTTVHEGNFPAPREIHKKGTNANGSFASDGNMAVVAFFNNGQIYVSGLDLDGNIVWQKSIGQFVSRFGYAPSPVLYQSWVIVAVDHSAGAYLTALEISTGEIAWRQSRGPISSYSTPLVKTIAGKDQLLITGGDQLASYDPATGKELWSTPCIAASTCGTVVTSGDLIFASGGYPDKETVCINASGEKQWSDSTKVYEPSMLAAGDYLFTVTDSGIAMCWDGKTGDVKWKERLGGNFSSSPILVGDLLYVADLKGNTYVFKANPDEYEEVAVNVLGSDSYASPGVADNSLLMRCGFREGGERKEKLIRIGNP</sequence>
<proteinExistence type="predicted"/>
<keyword evidence="4" id="KW-1185">Reference proteome</keyword>
<dbReference type="EMBL" id="CP036272">
    <property type="protein sequence ID" value="QDT61716.1"/>
    <property type="molecule type" value="Genomic_DNA"/>
</dbReference>
<dbReference type="Gene3D" id="2.40.10.480">
    <property type="match status" value="1"/>
</dbReference>
<dbReference type="InterPro" id="IPR011047">
    <property type="entry name" value="Quinoprotein_ADH-like_sf"/>
</dbReference>
<dbReference type="SMART" id="SM00564">
    <property type="entry name" value="PQQ"/>
    <property type="match status" value="4"/>
</dbReference>
<dbReference type="RefSeq" id="WP_145275982.1">
    <property type="nucleotide sequence ID" value="NZ_CP036272.1"/>
</dbReference>
<feature type="chain" id="PRO_5022080624" evidence="1">
    <location>
        <begin position="18"/>
        <end position="441"/>
    </location>
</feature>
<evidence type="ECO:0000313" key="4">
    <source>
        <dbReference type="Proteomes" id="UP000315003"/>
    </source>
</evidence>
<evidence type="ECO:0000256" key="1">
    <source>
        <dbReference type="SAM" id="SignalP"/>
    </source>
</evidence>
<dbReference type="InterPro" id="IPR018391">
    <property type="entry name" value="PQQ_b-propeller_rpt"/>
</dbReference>
<dbReference type="PANTHER" id="PTHR34512:SF30">
    <property type="entry name" value="OUTER MEMBRANE PROTEIN ASSEMBLY FACTOR BAMB"/>
    <property type="match status" value="1"/>
</dbReference>
<protein>
    <submittedName>
        <fullName evidence="3">Outer membrane biogenesis protein BamB</fullName>
    </submittedName>
</protein>
<dbReference type="InterPro" id="IPR002372">
    <property type="entry name" value="PQQ_rpt_dom"/>
</dbReference>
<dbReference type="InterPro" id="IPR015943">
    <property type="entry name" value="WD40/YVTN_repeat-like_dom_sf"/>
</dbReference>
<keyword evidence="1" id="KW-0732">Signal</keyword>
<dbReference type="PANTHER" id="PTHR34512">
    <property type="entry name" value="CELL SURFACE PROTEIN"/>
    <property type="match status" value="1"/>
</dbReference>
<reference evidence="3 4" key="1">
    <citation type="submission" date="2019-02" db="EMBL/GenBank/DDBJ databases">
        <title>Deep-cultivation of Planctomycetes and their phenomic and genomic characterization uncovers novel biology.</title>
        <authorList>
            <person name="Wiegand S."/>
            <person name="Jogler M."/>
            <person name="Boedeker C."/>
            <person name="Pinto D."/>
            <person name="Vollmers J."/>
            <person name="Rivas-Marin E."/>
            <person name="Kohn T."/>
            <person name="Peeters S.H."/>
            <person name="Heuer A."/>
            <person name="Rast P."/>
            <person name="Oberbeckmann S."/>
            <person name="Bunk B."/>
            <person name="Jeske O."/>
            <person name="Meyerdierks A."/>
            <person name="Storesund J.E."/>
            <person name="Kallscheuer N."/>
            <person name="Luecker S."/>
            <person name="Lage O.M."/>
            <person name="Pohl T."/>
            <person name="Merkel B.J."/>
            <person name="Hornburger P."/>
            <person name="Mueller R.-W."/>
            <person name="Bruemmer F."/>
            <person name="Labrenz M."/>
            <person name="Spormann A.M."/>
            <person name="Op den Camp H."/>
            <person name="Overmann J."/>
            <person name="Amann R."/>
            <person name="Jetten M.S.M."/>
            <person name="Mascher T."/>
            <person name="Medema M.H."/>
            <person name="Devos D.P."/>
            <person name="Kaster A.-K."/>
            <person name="Ovreas L."/>
            <person name="Rohde M."/>
            <person name="Galperin M.Y."/>
            <person name="Jogler C."/>
        </authorList>
    </citation>
    <scope>NUCLEOTIDE SEQUENCE [LARGE SCALE GENOMIC DNA]</scope>
    <source>
        <strain evidence="3 4">SV_7m_r</strain>
    </source>
</reference>
<name>A0A517SZZ2_9BACT</name>
<dbReference type="SUPFAM" id="SSF50998">
    <property type="entry name" value="Quinoprotein alcohol dehydrogenase-like"/>
    <property type="match status" value="1"/>
</dbReference>
<evidence type="ECO:0000259" key="2">
    <source>
        <dbReference type="Pfam" id="PF13360"/>
    </source>
</evidence>
<organism evidence="3 4">
    <name type="scientific">Stieleria bergensis</name>
    <dbReference type="NCBI Taxonomy" id="2528025"/>
    <lineage>
        <taxon>Bacteria</taxon>
        <taxon>Pseudomonadati</taxon>
        <taxon>Planctomycetota</taxon>
        <taxon>Planctomycetia</taxon>
        <taxon>Pirellulales</taxon>
        <taxon>Pirellulaceae</taxon>
        <taxon>Stieleria</taxon>
    </lineage>
</organism>
<dbReference type="PROSITE" id="PS51257">
    <property type="entry name" value="PROKAR_LIPOPROTEIN"/>
    <property type="match status" value="1"/>
</dbReference>